<comment type="similarity">
    <text evidence="1">Belongs to the pseudouridine synthase TruD family.</text>
</comment>
<dbReference type="InterPro" id="IPR011760">
    <property type="entry name" value="PsdUridine_synth_TruD_insert"/>
</dbReference>
<dbReference type="PANTHER" id="PTHR13326">
    <property type="entry name" value="TRNA PSEUDOURIDINE SYNTHASE D"/>
    <property type="match status" value="1"/>
</dbReference>
<keyword evidence="5" id="KW-1185">Reference proteome</keyword>
<dbReference type="GO" id="GO:0001522">
    <property type="term" value="P:pseudouridine synthesis"/>
    <property type="evidence" value="ECO:0007669"/>
    <property type="project" value="InterPro"/>
</dbReference>
<dbReference type="PANTHER" id="PTHR13326:SF21">
    <property type="entry name" value="PSEUDOURIDYLATE SYNTHASE PUS7L"/>
    <property type="match status" value="1"/>
</dbReference>
<name>E8RA87_DESM0</name>
<evidence type="ECO:0000313" key="4">
    <source>
        <dbReference type="EMBL" id="ADV65393.1"/>
    </source>
</evidence>
<evidence type="ECO:0000256" key="1">
    <source>
        <dbReference type="ARBA" id="ARBA00007953"/>
    </source>
</evidence>
<sequence length="368" mass="42231">MTPCRVLYPHPLDYVTGLKYCLTDLKVGCWYRVSPDTFRVREIVDAEGFTHQAPRGRDGYIVLRVVKRGVDTFEALRLLSRRLGIPVGNIYFHGLKDRNATTTSYFYVKRLLVDETVFPLEEKGVSYEIAGYTRSKPHPGLFKGNEFEVVVDGVNRSQQESLIRITGLIEMHGLPSYYGYQRFGVRRHNTHLLGKFFLKHYEDLFAKHLLETVYPFEDFEAVLKRVRRNYVGLHYENLYAETRYSGRGLSMVVEALHGIIVDAYAGYLYNLLLNKVVEEKGYKGLDEEYPMPGCSGAIQLYSDIFKAEDVDPAEAKRLPCFHRRGLFKPLNTRVSCSGGSCRLVFSLGPGLYATVVLRELFKENLILY</sequence>
<evidence type="ECO:0000259" key="3">
    <source>
        <dbReference type="PROSITE" id="PS50984"/>
    </source>
</evidence>
<dbReference type="eggNOG" id="arCOG04252">
    <property type="taxonomic scope" value="Archaea"/>
</dbReference>
<dbReference type="Proteomes" id="UP000001068">
    <property type="component" value="Chromosome"/>
</dbReference>
<proteinExistence type="inferred from homology"/>
<reference evidence="5" key="1">
    <citation type="submission" date="2010-11" db="EMBL/GenBank/DDBJ databases">
        <title>The complete genome of Desulfurococcus mucosus DSM 2162.</title>
        <authorList>
            <consortium name="US DOE Joint Genome Institute (JGI-PGF)"/>
            <person name="Lucas S."/>
            <person name="Copeland A."/>
            <person name="Lapidus A."/>
            <person name="Bruce D."/>
            <person name="Goodwin L."/>
            <person name="Pitluck S."/>
            <person name="Kyrpides N."/>
            <person name="Mavromatis K."/>
            <person name="Pagani I."/>
            <person name="Ivanova N."/>
            <person name="Ovchinnikova G."/>
            <person name="Chertkov O."/>
            <person name="Held B."/>
            <person name="Brettin T."/>
            <person name="Detter J.C."/>
            <person name="Tapia R."/>
            <person name="Han C."/>
            <person name="Land M."/>
            <person name="Hauser L."/>
            <person name="Markowitz V."/>
            <person name="Cheng J.-F."/>
            <person name="Hugenholtz P."/>
            <person name="Woyke T."/>
            <person name="Wu D."/>
            <person name="Wirth R."/>
            <person name="Bilek Y."/>
            <person name="Hader T."/>
            <person name="Klenk H.-P."/>
            <person name="Eisen J.A."/>
        </authorList>
    </citation>
    <scope>NUCLEOTIDE SEQUENCE [LARGE SCALE GENOMIC DNA]</scope>
    <source>
        <strain evidence="5">ATCC 35584 / DSM 2162 / JCM 9187 / O7/1</strain>
    </source>
</reference>
<feature type="domain" description="TRUD" evidence="3">
    <location>
        <begin position="173"/>
        <end position="368"/>
    </location>
</feature>
<dbReference type="OrthoDB" id="1798at2157"/>
<evidence type="ECO:0000256" key="2">
    <source>
        <dbReference type="ARBA" id="ARBA00023235"/>
    </source>
</evidence>
<protein>
    <submittedName>
        <fullName evidence="4">tRNA pseudouridine synthase D TruD</fullName>
    </submittedName>
</protein>
<dbReference type="AlphaFoldDB" id="E8RA87"/>
<reference evidence="4 5" key="2">
    <citation type="journal article" date="2011" name="Stand. Genomic Sci.">
        <title>Complete genome sequence of Desulfurococcus mucosus type strain (O7/1).</title>
        <authorList>
            <person name="Wirth R."/>
            <person name="Chertkov O."/>
            <person name="Held B."/>
            <person name="Lapidus A."/>
            <person name="Nolan M."/>
            <person name="Lucas S."/>
            <person name="Hammon N."/>
            <person name="Deshpande S."/>
            <person name="Cheng J.F."/>
            <person name="Tapia R."/>
            <person name="Han C."/>
            <person name="Goodwin L."/>
            <person name="Pitluck S."/>
            <person name="Liolios K."/>
            <person name="Ioanna P."/>
            <person name="Ivanova N."/>
            <person name="Mavromatis K."/>
            <person name="Mikhailova N."/>
            <person name="Pati A."/>
            <person name="Chen A."/>
            <person name="Palaniappan K."/>
            <person name="Land M."/>
            <person name="Hauser L."/>
            <person name="Chang Y.J."/>
            <person name="Jeffries C.D."/>
            <person name="Bilek Y."/>
            <person name="Hader T."/>
            <person name="Rohde M."/>
            <person name="Spring S."/>
            <person name="Sikorski J."/>
            <person name="Goker M."/>
            <person name="Woyke T."/>
            <person name="Bristow J."/>
            <person name="Eisen J.A."/>
            <person name="Markowitz V."/>
            <person name="Hugenholtz P."/>
            <person name="Kyrpides N.C."/>
            <person name="Klenk H.P."/>
        </authorList>
    </citation>
    <scope>NUCLEOTIDE SEQUENCE [LARGE SCALE GENOMIC DNA]</scope>
    <source>
        <strain evidence="5">ATCC 35584 / DSM 2162 / JCM 9187 / O7/1</strain>
    </source>
</reference>
<dbReference type="KEGG" id="dmu:Desmu_1091"/>
<dbReference type="SUPFAM" id="SSF55120">
    <property type="entry name" value="Pseudouridine synthase"/>
    <property type="match status" value="1"/>
</dbReference>
<dbReference type="GeneID" id="10153801"/>
<organism evidence="4 5">
    <name type="scientific">Desulfurococcus mucosus (strain ATCC 35584 / DSM 2162 / JCM 9187 / O7/1)</name>
    <dbReference type="NCBI Taxonomy" id="765177"/>
    <lineage>
        <taxon>Archaea</taxon>
        <taxon>Thermoproteota</taxon>
        <taxon>Thermoprotei</taxon>
        <taxon>Desulfurococcales</taxon>
        <taxon>Desulfurococcaceae</taxon>
        <taxon>Desulfurococcus</taxon>
    </lineage>
</organism>
<dbReference type="HOGENOM" id="CLU_005281_4_1_2"/>
<dbReference type="PROSITE" id="PS50984">
    <property type="entry name" value="TRUD"/>
    <property type="match status" value="1"/>
</dbReference>
<dbReference type="RefSeq" id="WP_013562615.1">
    <property type="nucleotide sequence ID" value="NC_014961.1"/>
</dbReference>
<dbReference type="InterPro" id="IPR020103">
    <property type="entry name" value="PsdUridine_synth_cat_dom_sf"/>
</dbReference>
<dbReference type="InterPro" id="IPR042214">
    <property type="entry name" value="TruD_catalytic"/>
</dbReference>
<dbReference type="GO" id="GO:0009982">
    <property type="term" value="F:pseudouridine synthase activity"/>
    <property type="evidence" value="ECO:0007669"/>
    <property type="project" value="InterPro"/>
</dbReference>
<accession>E8RA87</accession>
<dbReference type="InterPro" id="IPR001656">
    <property type="entry name" value="PsdUridine_synth_TruD"/>
</dbReference>
<dbReference type="EMBL" id="CP002363">
    <property type="protein sequence ID" value="ADV65393.1"/>
    <property type="molecule type" value="Genomic_DNA"/>
</dbReference>
<dbReference type="Gene3D" id="3.30.2350.20">
    <property type="entry name" value="TruD, catalytic domain"/>
    <property type="match status" value="2"/>
</dbReference>
<keyword evidence="2" id="KW-0413">Isomerase</keyword>
<dbReference type="STRING" id="765177.Desmu_1091"/>
<gene>
    <name evidence="4" type="ordered locus">Desmu_1091</name>
</gene>
<dbReference type="GO" id="GO:0003723">
    <property type="term" value="F:RNA binding"/>
    <property type="evidence" value="ECO:0007669"/>
    <property type="project" value="InterPro"/>
</dbReference>
<dbReference type="Pfam" id="PF01142">
    <property type="entry name" value="TruD"/>
    <property type="match status" value="1"/>
</dbReference>
<evidence type="ECO:0000313" key="5">
    <source>
        <dbReference type="Proteomes" id="UP000001068"/>
    </source>
</evidence>